<dbReference type="Proteomes" id="UP000501128">
    <property type="component" value="Chromosome"/>
</dbReference>
<dbReference type="RefSeq" id="WP_169551518.1">
    <property type="nucleotide sequence ID" value="NZ_CP051677.1"/>
</dbReference>
<gene>
    <name evidence="1" type="ORF">HH216_14880</name>
</gene>
<dbReference type="AlphaFoldDB" id="A0A7L5DM52"/>
<evidence type="ECO:0000313" key="2">
    <source>
        <dbReference type="Proteomes" id="UP000501128"/>
    </source>
</evidence>
<proteinExistence type="predicted"/>
<reference evidence="1 2" key="1">
    <citation type="submission" date="2020-04" db="EMBL/GenBank/DDBJ databases">
        <title>Genome sequencing of novel species.</title>
        <authorList>
            <person name="Heo J."/>
            <person name="Kim S.-J."/>
            <person name="Kim J.-S."/>
            <person name="Hong S.-B."/>
            <person name="Kwon S.-W."/>
        </authorList>
    </citation>
    <scope>NUCLEOTIDE SEQUENCE [LARGE SCALE GENOMIC DNA]</scope>
    <source>
        <strain evidence="1 2">CJU-R4</strain>
    </source>
</reference>
<accession>A0A7L5DM52</accession>
<sequence length="636" mass="69805">MASSGQKAVCTLAITGAIADGTILNFRWNGITRAVVAKTAPAAPNEFAAGGNSVDYVNALADWFSRNFPFQQDFVVTRGVDIGPLRTIQFTAKKAGAAYNITPFGGSFALVGGSTLPYQLTVATKGADPVVRSQYSVYAELHMQGIGENAPYELIFPTFIDIDDKGQGIWDVGDLLHARLEDDLPVWNFPTTTYCAKSARNYLIKYAEAYGNPRQVGALATDTTRRIYRGGADYVHRAGAGFDLLPVTQTNSGGILQYRALRLGSAHRYVRVDEPQYLTFVNSTGVAAAAVSLSVTLIFSDKTELTAVTPYDPVIFPIGGKWCFAVGVTQLKLLDKVPAGKTLVEYLVQLVAPTDISPIYRFTLNVQHEPYTRYFAYINSLGALETLATYGKGSRELSLFSESADRYLPAGYDVSGGQFVQYDLQVQQQTEVTTGFRRAAELRGWTDFYRSPLKFHLRYAQALPIGVISKSIKQGKDGDTLFAHAFQYQYLYRDDFYTVSVEEEAAQGDAYPPQNFSAASGGTISIQPVTVVPSVDKTVPDVVRTLTVDKVLSFSVASAKVDQLAARNLLDEPTGRLLFRPFDQAIDFIKDIANRPNNRDGYGLSDVLTQKETQQQILDLVPLRVALKSWTDQIEP</sequence>
<dbReference type="KEGG" id="srho:HH216_14880"/>
<organism evidence="1 2">
    <name type="scientific">Spirosoma rhododendri</name>
    <dbReference type="NCBI Taxonomy" id="2728024"/>
    <lineage>
        <taxon>Bacteria</taxon>
        <taxon>Pseudomonadati</taxon>
        <taxon>Bacteroidota</taxon>
        <taxon>Cytophagia</taxon>
        <taxon>Cytophagales</taxon>
        <taxon>Cytophagaceae</taxon>
        <taxon>Spirosoma</taxon>
    </lineage>
</organism>
<protein>
    <submittedName>
        <fullName evidence="1">Uncharacterized protein</fullName>
    </submittedName>
</protein>
<keyword evidence="2" id="KW-1185">Reference proteome</keyword>
<evidence type="ECO:0000313" key="1">
    <source>
        <dbReference type="EMBL" id="QJD79554.1"/>
    </source>
</evidence>
<dbReference type="EMBL" id="CP051677">
    <property type="protein sequence ID" value="QJD79554.1"/>
    <property type="molecule type" value="Genomic_DNA"/>
</dbReference>
<name>A0A7L5DM52_9BACT</name>